<evidence type="ECO:0000313" key="3">
    <source>
        <dbReference type="Proteomes" id="UP000382040"/>
    </source>
</evidence>
<evidence type="ECO:0000313" key="2">
    <source>
        <dbReference type="EMBL" id="VVE90527.1"/>
    </source>
</evidence>
<name>A0A5E5BYN3_9BURK</name>
<feature type="transmembrane region" description="Helical" evidence="1">
    <location>
        <begin position="25"/>
        <end position="50"/>
    </location>
</feature>
<sequence>MLLVEFIHYGVLQMQRLYSLAKKTLFEMTTVLAVMAAVASVMALAILSALTF</sequence>
<organism evidence="2 3">
    <name type="scientific">Pandoraea bronchicola</name>
    <dbReference type="NCBI Taxonomy" id="2508287"/>
    <lineage>
        <taxon>Bacteria</taxon>
        <taxon>Pseudomonadati</taxon>
        <taxon>Pseudomonadota</taxon>
        <taxon>Betaproteobacteria</taxon>
        <taxon>Burkholderiales</taxon>
        <taxon>Burkholderiaceae</taxon>
        <taxon>Pandoraea</taxon>
    </lineage>
</organism>
<gene>
    <name evidence="2" type="ORF">PBR20603_04512</name>
</gene>
<keyword evidence="1" id="KW-1133">Transmembrane helix</keyword>
<dbReference type="AlphaFoldDB" id="A0A5E5BYN3"/>
<reference evidence="2 3" key="1">
    <citation type="submission" date="2019-08" db="EMBL/GenBank/DDBJ databases">
        <authorList>
            <person name="Peeters C."/>
        </authorList>
    </citation>
    <scope>NUCLEOTIDE SEQUENCE [LARGE SCALE GENOMIC DNA]</scope>
    <source>
        <strain evidence="2 3">LMG 20603</strain>
    </source>
</reference>
<protein>
    <submittedName>
        <fullName evidence="2">Uncharacterized protein</fullName>
    </submittedName>
</protein>
<proteinExistence type="predicted"/>
<keyword evidence="1" id="KW-0812">Transmembrane</keyword>
<evidence type="ECO:0000256" key="1">
    <source>
        <dbReference type="SAM" id="Phobius"/>
    </source>
</evidence>
<keyword evidence="3" id="KW-1185">Reference proteome</keyword>
<accession>A0A5E5BYN3</accession>
<dbReference type="Proteomes" id="UP000382040">
    <property type="component" value="Unassembled WGS sequence"/>
</dbReference>
<dbReference type="EMBL" id="CABPST010000016">
    <property type="protein sequence ID" value="VVE90527.1"/>
    <property type="molecule type" value="Genomic_DNA"/>
</dbReference>
<keyword evidence="1" id="KW-0472">Membrane</keyword>